<sequence length="80" mass="8999">MGRLGEETYQRNIRRQVEPHHNGQIVAIDVDAQKWALGADEDEAVAELHKVHPQAFNILCRRAGYRAVYTLGGGTLRSED</sequence>
<dbReference type="Proteomes" id="UP001174909">
    <property type="component" value="Unassembled WGS sequence"/>
</dbReference>
<comment type="caution">
    <text evidence="1">The sequence shown here is derived from an EMBL/GenBank/DDBJ whole genome shotgun (WGS) entry which is preliminary data.</text>
</comment>
<reference evidence="1" key="1">
    <citation type="submission" date="2023-03" db="EMBL/GenBank/DDBJ databases">
        <authorList>
            <person name="Steffen K."/>
            <person name="Cardenas P."/>
        </authorList>
    </citation>
    <scope>NUCLEOTIDE SEQUENCE</scope>
</reference>
<evidence type="ECO:0000313" key="2">
    <source>
        <dbReference type="Proteomes" id="UP001174909"/>
    </source>
</evidence>
<protein>
    <submittedName>
        <fullName evidence="1">Uncharacterized protein</fullName>
    </submittedName>
</protein>
<proteinExistence type="predicted"/>
<organism evidence="1 2">
    <name type="scientific">Geodia barretti</name>
    <name type="common">Barrett's horny sponge</name>
    <dbReference type="NCBI Taxonomy" id="519541"/>
    <lineage>
        <taxon>Eukaryota</taxon>
        <taxon>Metazoa</taxon>
        <taxon>Porifera</taxon>
        <taxon>Demospongiae</taxon>
        <taxon>Heteroscleromorpha</taxon>
        <taxon>Tetractinellida</taxon>
        <taxon>Astrophorina</taxon>
        <taxon>Geodiidae</taxon>
        <taxon>Geodia</taxon>
    </lineage>
</organism>
<dbReference type="AlphaFoldDB" id="A0AA35XBM7"/>
<keyword evidence="2" id="KW-1185">Reference proteome</keyword>
<name>A0AA35XBM7_GEOBA</name>
<dbReference type="EMBL" id="CASHTH010004035">
    <property type="protein sequence ID" value="CAI8052748.1"/>
    <property type="molecule type" value="Genomic_DNA"/>
</dbReference>
<evidence type="ECO:0000313" key="1">
    <source>
        <dbReference type="EMBL" id="CAI8052748.1"/>
    </source>
</evidence>
<gene>
    <name evidence="1" type="ORF">GBAR_LOCUS28870</name>
</gene>
<accession>A0AA35XBM7</accession>